<dbReference type="Pfam" id="PF13456">
    <property type="entry name" value="RVT_3"/>
    <property type="match status" value="1"/>
</dbReference>
<dbReference type="RefSeq" id="XP_018819227.1">
    <property type="nucleotide sequence ID" value="XM_018963682.1"/>
</dbReference>
<gene>
    <name evidence="2" type="primary">LOC108989917</name>
</gene>
<reference evidence="2" key="1">
    <citation type="submission" date="2025-08" db="UniProtKB">
        <authorList>
            <consortium name="RefSeq"/>
        </authorList>
    </citation>
    <scope>IDENTIFICATION</scope>
    <source>
        <tissue evidence="2">Leaves</tissue>
    </source>
</reference>
<name>A0A2I4EIK5_JUGRE</name>
<dbReference type="CDD" id="cd09279">
    <property type="entry name" value="RNase_HI_like"/>
    <property type="match status" value="1"/>
</dbReference>
<proteinExistence type="predicted"/>
<dbReference type="GO" id="GO:0004523">
    <property type="term" value="F:RNA-DNA hybrid ribonuclease activity"/>
    <property type="evidence" value="ECO:0007669"/>
    <property type="project" value="InterPro"/>
</dbReference>
<evidence type="ECO:0000313" key="2">
    <source>
        <dbReference type="RefSeq" id="XP_018819227.1"/>
    </source>
</evidence>
<evidence type="ECO:0000313" key="1">
    <source>
        <dbReference type="Proteomes" id="UP000235220"/>
    </source>
</evidence>
<dbReference type="AlphaFoldDB" id="A0A2I4EIK5"/>
<dbReference type="InterPro" id="IPR002156">
    <property type="entry name" value="RNaseH_domain"/>
</dbReference>
<dbReference type="InterPro" id="IPR012337">
    <property type="entry name" value="RNaseH-like_sf"/>
</dbReference>
<accession>A0A2I4EIK5</accession>
<dbReference type="InterPro" id="IPR043502">
    <property type="entry name" value="DNA/RNA_pol_sf"/>
</dbReference>
<dbReference type="SUPFAM" id="SSF53098">
    <property type="entry name" value="Ribonuclease H-like"/>
    <property type="match status" value="1"/>
</dbReference>
<dbReference type="SUPFAM" id="SSF56672">
    <property type="entry name" value="DNA/RNA polymerases"/>
    <property type="match status" value="1"/>
</dbReference>
<keyword evidence="1" id="KW-1185">Reference proteome</keyword>
<organism evidence="1 2">
    <name type="scientific">Juglans regia</name>
    <name type="common">English walnut</name>
    <dbReference type="NCBI Taxonomy" id="51240"/>
    <lineage>
        <taxon>Eukaryota</taxon>
        <taxon>Viridiplantae</taxon>
        <taxon>Streptophyta</taxon>
        <taxon>Embryophyta</taxon>
        <taxon>Tracheophyta</taxon>
        <taxon>Spermatophyta</taxon>
        <taxon>Magnoliopsida</taxon>
        <taxon>eudicotyledons</taxon>
        <taxon>Gunneridae</taxon>
        <taxon>Pentapetalae</taxon>
        <taxon>rosids</taxon>
        <taxon>fabids</taxon>
        <taxon>Fagales</taxon>
        <taxon>Juglandaceae</taxon>
        <taxon>Juglans</taxon>
    </lineage>
</organism>
<dbReference type="GeneID" id="108989917"/>
<dbReference type="Proteomes" id="UP000235220">
    <property type="component" value="Chromosome 2"/>
</dbReference>
<dbReference type="PANTHER" id="PTHR48475">
    <property type="entry name" value="RIBONUCLEASE H"/>
    <property type="match status" value="1"/>
</dbReference>
<dbReference type="PANTHER" id="PTHR48475:SF1">
    <property type="entry name" value="RNASE H TYPE-1 DOMAIN-CONTAINING PROTEIN"/>
    <property type="match status" value="1"/>
</dbReference>
<protein>
    <submittedName>
        <fullName evidence="2">Uncharacterized protein LOC108989917</fullName>
    </submittedName>
</protein>
<dbReference type="Gene3D" id="3.30.420.10">
    <property type="entry name" value="Ribonuclease H-like superfamily/Ribonuclease H"/>
    <property type="match status" value="1"/>
</dbReference>
<dbReference type="KEGG" id="jre:108989917"/>
<dbReference type="InterPro" id="IPR036397">
    <property type="entry name" value="RNaseH_sf"/>
</dbReference>
<dbReference type="Gramene" id="Jr02_10500_p1">
    <property type="protein sequence ID" value="cds.Jr02_10500_p1"/>
    <property type="gene ID" value="Jr02_10500"/>
</dbReference>
<dbReference type="OrthoDB" id="1740909at2759"/>
<sequence>MNLNPAKCAFGSESRKFLGLVVSEWGIEAKPKKVESVLNMAPPQNTNNVQRLANRVTTLNWDPKANIHDFKGTQKPVYYTNRAFQGAEARYPRMDQRAFTLVFIDGSSRQAGGRVGVHIVTDAGEEYDYAIKLAFKTTKNEAEYKALVTGLTITESIGIDKVELKANSQVVVNQLREEFTMKSEKLKKCLTLVGDTCNHFRYFQIQQISRAEN</sequence>
<dbReference type="GO" id="GO:0003676">
    <property type="term" value="F:nucleic acid binding"/>
    <property type="evidence" value="ECO:0007669"/>
    <property type="project" value="InterPro"/>
</dbReference>